<dbReference type="InterPro" id="IPR027417">
    <property type="entry name" value="P-loop_NTPase"/>
</dbReference>
<dbReference type="STRING" id="745531.A0A0C3S2C6"/>
<gene>
    <name evidence="1" type="ORF">PHLGIDRAFT_225101</name>
</gene>
<dbReference type="OrthoDB" id="3260945at2759"/>
<organism evidence="1 2">
    <name type="scientific">Phlebiopsis gigantea (strain 11061_1 CR5-6)</name>
    <name type="common">White-rot fungus</name>
    <name type="synonym">Peniophora gigantea</name>
    <dbReference type="NCBI Taxonomy" id="745531"/>
    <lineage>
        <taxon>Eukaryota</taxon>
        <taxon>Fungi</taxon>
        <taxon>Dikarya</taxon>
        <taxon>Basidiomycota</taxon>
        <taxon>Agaricomycotina</taxon>
        <taxon>Agaricomycetes</taxon>
        <taxon>Polyporales</taxon>
        <taxon>Phanerochaetaceae</taxon>
        <taxon>Phlebiopsis</taxon>
    </lineage>
</organism>
<name>A0A0C3S2C6_PHLG1</name>
<evidence type="ECO:0008006" key="3">
    <source>
        <dbReference type="Google" id="ProtNLM"/>
    </source>
</evidence>
<evidence type="ECO:0000313" key="2">
    <source>
        <dbReference type="Proteomes" id="UP000053257"/>
    </source>
</evidence>
<keyword evidence="2" id="KW-1185">Reference proteome</keyword>
<dbReference type="AlphaFoldDB" id="A0A0C3S2C6"/>
<dbReference type="Proteomes" id="UP000053257">
    <property type="component" value="Unassembled WGS sequence"/>
</dbReference>
<accession>A0A0C3S2C6</accession>
<dbReference type="Gene3D" id="3.40.50.300">
    <property type="entry name" value="P-loop containing nucleotide triphosphate hydrolases"/>
    <property type="match status" value="1"/>
</dbReference>
<evidence type="ECO:0000313" key="1">
    <source>
        <dbReference type="EMBL" id="KIP03757.1"/>
    </source>
</evidence>
<protein>
    <recommendedName>
        <fullName evidence="3">Helicase ATP-binding domain-containing protein</fullName>
    </recommendedName>
</protein>
<sequence>MTPWMLSILRMRQLLNDKDIKPLFRWFFADEVHLFNEEGSVWRVVYQAIKYMRERLPSSTIWGAFTATASISKARTIAAGVVFHSGDYADTRYTLDRPNLKYIARMCCYPVLRPLLYSVDFSVSQNHHRCAVTKSVEATSSLIHFHP</sequence>
<proteinExistence type="predicted"/>
<reference evidence="1 2" key="1">
    <citation type="journal article" date="2014" name="PLoS Genet.">
        <title>Analysis of the Phlebiopsis gigantea genome, transcriptome and secretome provides insight into its pioneer colonization strategies of wood.</title>
        <authorList>
            <person name="Hori C."/>
            <person name="Ishida T."/>
            <person name="Igarashi K."/>
            <person name="Samejima M."/>
            <person name="Suzuki H."/>
            <person name="Master E."/>
            <person name="Ferreira P."/>
            <person name="Ruiz-Duenas F.J."/>
            <person name="Held B."/>
            <person name="Canessa P."/>
            <person name="Larrondo L.F."/>
            <person name="Schmoll M."/>
            <person name="Druzhinina I.S."/>
            <person name="Kubicek C.P."/>
            <person name="Gaskell J.A."/>
            <person name="Kersten P."/>
            <person name="St John F."/>
            <person name="Glasner J."/>
            <person name="Sabat G."/>
            <person name="Splinter BonDurant S."/>
            <person name="Syed K."/>
            <person name="Yadav J."/>
            <person name="Mgbeahuruike A.C."/>
            <person name="Kovalchuk A."/>
            <person name="Asiegbu F.O."/>
            <person name="Lackner G."/>
            <person name="Hoffmeister D."/>
            <person name="Rencoret J."/>
            <person name="Gutierrez A."/>
            <person name="Sun H."/>
            <person name="Lindquist E."/>
            <person name="Barry K."/>
            <person name="Riley R."/>
            <person name="Grigoriev I.V."/>
            <person name="Henrissat B."/>
            <person name="Kues U."/>
            <person name="Berka R.M."/>
            <person name="Martinez A.T."/>
            <person name="Covert S.F."/>
            <person name="Blanchette R.A."/>
            <person name="Cullen D."/>
        </authorList>
    </citation>
    <scope>NUCLEOTIDE SEQUENCE [LARGE SCALE GENOMIC DNA]</scope>
    <source>
        <strain evidence="1 2">11061_1 CR5-6</strain>
    </source>
</reference>
<dbReference type="EMBL" id="KN840601">
    <property type="protein sequence ID" value="KIP03757.1"/>
    <property type="molecule type" value="Genomic_DNA"/>
</dbReference>
<dbReference type="HOGENOM" id="CLU_1768781_0_0_1"/>